<dbReference type="RefSeq" id="WP_204201684.1">
    <property type="nucleotide sequence ID" value="NZ_JAFELM010000009.1"/>
</dbReference>
<comment type="caution">
    <text evidence="1">The sequence shown here is derived from an EMBL/GenBank/DDBJ whole genome shotgun (WGS) entry which is preliminary data.</text>
</comment>
<evidence type="ECO:0000313" key="2">
    <source>
        <dbReference type="Proteomes" id="UP001518925"/>
    </source>
</evidence>
<keyword evidence="2" id="KW-1185">Reference proteome</keyword>
<gene>
    <name evidence="1" type="ORF">JR050_01160</name>
</gene>
<sequence length="71" mass="8468">MEKLMMEIQQWEKEKCLLHIKVVLKKKGRHILVGRIVNFNQNDMSLLVYLDDAKIVEHYNFSEIDDIVPAR</sequence>
<name>A0ABS2DCV0_9BACI</name>
<dbReference type="Proteomes" id="UP001518925">
    <property type="component" value="Unassembled WGS sequence"/>
</dbReference>
<accession>A0ABS2DCV0</accession>
<dbReference type="EMBL" id="JAFELM010000009">
    <property type="protein sequence ID" value="MBM6616291.1"/>
    <property type="molecule type" value="Genomic_DNA"/>
</dbReference>
<organism evidence="1 2">
    <name type="scientific">Bacillus suaedaesalsae</name>
    <dbReference type="NCBI Taxonomy" id="2810349"/>
    <lineage>
        <taxon>Bacteria</taxon>
        <taxon>Bacillati</taxon>
        <taxon>Bacillota</taxon>
        <taxon>Bacilli</taxon>
        <taxon>Bacillales</taxon>
        <taxon>Bacillaceae</taxon>
        <taxon>Bacillus</taxon>
    </lineage>
</organism>
<protein>
    <recommendedName>
        <fullName evidence="3">YolD-like family protein</fullName>
    </recommendedName>
</protein>
<evidence type="ECO:0000313" key="1">
    <source>
        <dbReference type="EMBL" id="MBM6616291.1"/>
    </source>
</evidence>
<evidence type="ECO:0008006" key="3">
    <source>
        <dbReference type="Google" id="ProtNLM"/>
    </source>
</evidence>
<reference evidence="1 2" key="1">
    <citation type="submission" date="2021-02" db="EMBL/GenBank/DDBJ databases">
        <title>Bacillus sp. RD4P76, an endophyte from a halophyte.</title>
        <authorList>
            <person name="Sun J.-Q."/>
        </authorList>
    </citation>
    <scope>NUCLEOTIDE SEQUENCE [LARGE SCALE GENOMIC DNA]</scope>
    <source>
        <strain evidence="1 2">RD4P76</strain>
    </source>
</reference>
<proteinExistence type="predicted"/>